<accession>A0A2J6WR02</accession>
<proteinExistence type="predicted"/>
<gene>
    <name evidence="1" type="ORF">C0187_00895</name>
</gene>
<name>A0A2J6WR02_9BACT</name>
<dbReference type="Proteomes" id="UP000242881">
    <property type="component" value="Unassembled WGS sequence"/>
</dbReference>
<dbReference type="EMBL" id="PNIN01000016">
    <property type="protein sequence ID" value="PMP72826.1"/>
    <property type="molecule type" value="Genomic_DNA"/>
</dbReference>
<dbReference type="Gene3D" id="1.10.3910.10">
    <property type="entry name" value="SP0561-like"/>
    <property type="match status" value="1"/>
</dbReference>
<organism evidence="1 2">
    <name type="scientific">Calditerrivibrio nitroreducens</name>
    <dbReference type="NCBI Taxonomy" id="477976"/>
    <lineage>
        <taxon>Bacteria</taxon>
        <taxon>Pseudomonadati</taxon>
        <taxon>Deferribacterota</taxon>
        <taxon>Deferribacteres</taxon>
        <taxon>Deferribacterales</taxon>
        <taxon>Calditerrivibrionaceae</taxon>
    </lineage>
</organism>
<dbReference type="RefSeq" id="WP_424604525.1">
    <property type="nucleotide sequence ID" value="NZ_JBNAVA010000001.1"/>
</dbReference>
<evidence type="ECO:0000313" key="1">
    <source>
        <dbReference type="EMBL" id="PMP72826.1"/>
    </source>
</evidence>
<dbReference type="InterPro" id="IPR038062">
    <property type="entry name" value="ScdA-like_N_sf"/>
</dbReference>
<protein>
    <submittedName>
        <fullName evidence="1">DUF1858 domain-containing protein</fullName>
    </submittedName>
</protein>
<dbReference type="SUPFAM" id="SSF140683">
    <property type="entry name" value="SP0561-like"/>
    <property type="match status" value="1"/>
</dbReference>
<comment type="caution">
    <text evidence="1">The sequence shown here is derived from an EMBL/GenBank/DDBJ whole genome shotgun (WGS) entry which is preliminary data.</text>
</comment>
<dbReference type="AlphaFoldDB" id="A0A2J6WR02"/>
<evidence type="ECO:0000313" key="2">
    <source>
        <dbReference type="Proteomes" id="UP000242881"/>
    </source>
</evidence>
<sequence length="69" mass="7793">MGEKITFDTTIEDIVRLSGEAVSYLMEKKIRCIRCGEPIWGTLGEVLEEKGFSEEEKAKILDDLNSLIT</sequence>
<reference evidence="1 2" key="1">
    <citation type="submission" date="2018-01" db="EMBL/GenBank/DDBJ databases">
        <title>Metagenomic assembled genomes from two thermal pools in the Uzon Caldera, Kamchatka, Russia.</title>
        <authorList>
            <person name="Wilkins L."/>
            <person name="Ettinger C."/>
        </authorList>
    </citation>
    <scope>NUCLEOTIDE SEQUENCE [LARGE SCALE GENOMIC DNA]</scope>
    <source>
        <strain evidence="1">ZAV-05</strain>
    </source>
</reference>